<sequence length="102" mass="11534">MTDASSGTSRLKEIVQTEISFETTDLTLVSQIVARISRFGSSLRRPTTERLPVDETGAFEKVRKKFRRQPPKHFEADLASIATTSQRPLYLFLRGESATVKF</sequence>
<evidence type="ECO:0000313" key="1">
    <source>
        <dbReference type="EMBL" id="MBB3208251.1"/>
    </source>
</evidence>
<reference evidence="1 2" key="1">
    <citation type="submission" date="2020-08" db="EMBL/GenBank/DDBJ databases">
        <title>Genomic Encyclopedia of Type Strains, Phase III (KMG-III): the genomes of soil and plant-associated and newly described type strains.</title>
        <authorList>
            <person name="Whitman W."/>
        </authorList>
    </citation>
    <scope>NUCLEOTIDE SEQUENCE [LARGE SCALE GENOMIC DNA]</scope>
    <source>
        <strain evidence="1 2">CECT 8075</strain>
    </source>
</reference>
<evidence type="ECO:0000313" key="2">
    <source>
        <dbReference type="Proteomes" id="UP000536179"/>
    </source>
</evidence>
<proteinExistence type="predicted"/>
<gene>
    <name evidence="1" type="ORF">FHS27_004078</name>
</gene>
<organism evidence="1 2">
    <name type="scientific">Aporhodopirellula rubra</name>
    <dbReference type="NCBI Taxonomy" id="980271"/>
    <lineage>
        <taxon>Bacteria</taxon>
        <taxon>Pseudomonadati</taxon>
        <taxon>Planctomycetota</taxon>
        <taxon>Planctomycetia</taxon>
        <taxon>Pirellulales</taxon>
        <taxon>Pirellulaceae</taxon>
        <taxon>Aporhodopirellula</taxon>
    </lineage>
</organism>
<comment type="caution">
    <text evidence="1">The sequence shown here is derived from an EMBL/GenBank/DDBJ whole genome shotgun (WGS) entry which is preliminary data.</text>
</comment>
<accession>A0A7W5H7S1</accession>
<dbReference type="AlphaFoldDB" id="A0A7W5H7S1"/>
<keyword evidence="2" id="KW-1185">Reference proteome</keyword>
<protein>
    <submittedName>
        <fullName evidence="1">Uncharacterized protein</fullName>
    </submittedName>
</protein>
<dbReference type="EMBL" id="JACHXU010000014">
    <property type="protein sequence ID" value="MBB3208251.1"/>
    <property type="molecule type" value="Genomic_DNA"/>
</dbReference>
<dbReference type="Proteomes" id="UP000536179">
    <property type="component" value="Unassembled WGS sequence"/>
</dbReference>
<name>A0A7W5H7S1_9BACT</name>